<dbReference type="SUPFAM" id="SSF110997">
    <property type="entry name" value="Sporulation related repeat"/>
    <property type="match status" value="1"/>
</dbReference>
<protein>
    <recommendedName>
        <fullName evidence="1">SPOR domain-containing protein</fullName>
    </recommendedName>
</protein>
<evidence type="ECO:0000313" key="2">
    <source>
        <dbReference type="EMBL" id="MEG3184210.1"/>
    </source>
</evidence>
<feature type="domain" description="SPOR" evidence="1">
    <location>
        <begin position="104"/>
        <end position="173"/>
    </location>
</feature>
<dbReference type="Proteomes" id="UP001355056">
    <property type="component" value="Unassembled WGS sequence"/>
</dbReference>
<evidence type="ECO:0000313" key="3">
    <source>
        <dbReference type="Proteomes" id="UP001355056"/>
    </source>
</evidence>
<evidence type="ECO:0000259" key="1">
    <source>
        <dbReference type="Pfam" id="PF05036"/>
    </source>
</evidence>
<name>A0ABU7YZ11_9GAMM</name>
<gene>
    <name evidence="2" type="ORF">SNE34_09330</name>
</gene>
<dbReference type="InterPro" id="IPR036680">
    <property type="entry name" value="SPOR-like_sf"/>
</dbReference>
<accession>A0ABU7YZ11</accession>
<dbReference type="RefSeq" id="WP_332616712.1">
    <property type="nucleotide sequence ID" value="NZ_JAXGFP010000004.1"/>
</dbReference>
<keyword evidence="3" id="KW-1185">Reference proteome</keyword>
<dbReference type="Pfam" id="PF05036">
    <property type="entry name" value="SPOR"/>
    <property type="match status" value="1"/>
</dbReference>
<proteinExistence type="predicted"/>
<reference evidence="2 3" key="1">
    <citation type="journal article" date="2016" name="Int. J. Syst. Evol. Microbiol.">
        <title>Lysobacter erysipheiresistens sp. nov., an antagonist of powdery mildew, isolated from tobacco-cultivated soil.</title>
        <authorList>
            <person name="Xie B."/>
            <person name="Li T."/>
            <person name="Lin X."/>
            <person name="Wang C.J."/>
            <person name="Chen Y.J."/>
            <person name="Liu W.J."/>
            <person name="Zhao Z.W."/>
        </authorList>
    </citation>
    <scope>NUCLEOTIDE SEQUENCE [LARGE SCALE GENOMIC DNA]</scope>
    <source>
        <strain evidence="2 3">RS-LYSO-3</strain>
    </source>
</reference>
<sequence length="225" mass="23357">MLIRALIVLLLVLNLGVALWWISRPSPTPPAVQADSTPGVARLQLLSETASAPPQVASAAAAPVVSQCFAFGPFDDASMAAQAQSRLSAQVVQLQPRREYAGTPRSWKVMLPPAASMDAAEAAAQRVADAGFKDYFLVRDGDDARAVALGLYRSETTARERVATLATAGFEAMLEPVGAGPAEHWLDVGAPAGFNPAAAQALVAAAQVEPIDCGRLSPAATDAAR</sequence>
<comment type="caution">
    <text evidence="2">The sequence shown here is derived from an EMBL/GenBank/DDBJ whole genome shotgun (WGS) entry which is preliminary data.</text>
</comment>
<organism evidence="2 3">
    <name type="scientific">Novilysobacter erysipheiresistens</name>
    <dbReference type="NCBI Taxonomy" id="1749332"/>
    <lineage>
        <taxon>Bacteria</taxon>
        <taxon>Pseudomonadati</taxon>
        <taxon>Pseudomonadota</taxon>
        <taxon>Gammaproteobacteria</taxon>
        <taxon>Lysobacterales</taxon>
        <taxon>Lysobacteraceae</taxon>
        <taxon>Novilysobacter</taxon>
    </lineage>
</organism>
<dbReference type="EMBL" id="JAXGFP010000004">
    <property type="protein sequence ID" value="MEG3184210.1"/>
    <property type="molecule type" value="Genomic_DNA"/>
</dbReference>
<dbReference type="InterPro" id="IPR007730">
    <property type="entry name" value="SPOR-like_dom"/>
</dbReference>